<comment type="caution">
    <text evidence="1">The sequence shown here is derived from an EMBL/GenBank/DDBJ whole genome shotgun (WGS) entry which is preliminary data.</text>
</comment>
<sequence length="67" mass="7521">MEDDRWAILFVFGNGLRGAVGWAKTINRKQSNIQNPQSYLPDPFIGGMSFQYSAARLLRNGREDGGM</sequence>
<organism evidence="1 2">
    <name type="scientific">Longibacter salinarum</name>
    <dbReference type="NCBI Taxonomy" id="1850348"/>
    <lineage>
        <taxon>Bacteria</taxon>
        <taxon>Pseudomonadati</taxon>
        <taxon>Rhodothermota</taxon>
        <taxon>Rhodothermia</taxon>
        <taxon>Rhodothermales</taxon>
        <taxon>Salisaetaceae</taxon>
        <taxon>Longibacter</taxon>
    </lineage>
</organism>
<name>A0A2A8CU43_9BACT</name>
<dbReference type="AlphaFoldDB" id="A0A2A8CU43"/>
<dbReference type="Proteomes" id="UP000220102">
    <property type="component" value="Unassembled WGS sequence"/>
</dbReference>
<keyword evidence="2" id="KW-1185">Reference proteome</keyword>
<reference evidence="1 2" key="1">
    <citation type="submission" date="2017-10" db="EMBL/GenBank/DDBJ databases">
        <title>Draft genome of Longibacter Salinarum.</title>
        <authorList>
            <person name="Goh K.M."/>
            <person name="Shamsir M.S."/>
            <person name="Lim S.W."/>
        </authorList>
    </citation>
    <scope>NUCLEOTIDE SEQUENCE [LARGE SCALE GENOMIC DNA]</scope>
    <source>
        <strain evidence="1 2">KCTC 52045</strain>
    </source>
</reference>
<evidence type="ECO:0000313" key="2">
    <source>
        <dbReference type="Proteomes" id="UP000220102"/>
    </source>
</evidence>
<gene>
    <name evidence="1" type="ORF">CRI94_15275</name>
</gene>
<dbReference type="EMBL" id="PDEQ01000009">
    <property type="protein sequence ID" value="PEN11398.1"/>
    <property type="molecule type" value="Genomic_DNA"/>
</dbReference>
<accession>A0A2A8CU43</accession>
<evidence type="ECO:0000313" key="1">
    <source>
        <dbReference type="EMBL" id="PEN11398.1"/>
    </source>
</evidence>
<proteinExistence type="predicted"/>
<protein>
    <submittedName>
        <fullName evidence="1">Uncharacterized protein</fullName>
    </submittedName>
</protein>